<dbReference type="InterPro" id="IPR003593">
    <property type="entry name" value="AAA+_ATPase"/>
</dbReference>
<sequence>MGAELTVREVRHRRGGREVLRIDRLDVAPGERVSVLGPNGAGKTTLLRLLAAVEPPHAGQVTVAGHSTAYGGVELRRQVAYATQRAGLLSTSVLRNVELPLQWRKVPRRRRRELAMAALERLRVAHLADRPARALSGGEQQRVSLARALVLDPDVLLLDEPAAGLDARSRSAFFADLDQALADRAITVVQVSHRAEEALQLADRVVVLLGGRVHQDGTPEELNRRPVDASVAALVGYENLVDAEVGPDGSVLVGRTPTGLTTSHPAGPVTVAAFASGVQLVPADWPGLPVRITRVSPGPGHRSVTVSGAVSLLAHVPFQATASLLTGGSARVVFDPALTAILPRA</sequence>
<dbReference type="RefSeq" id="WP_344220354.1">
    <property type="nucleotide sequence ID" value="NZ_BAAAOS010000048.1"/>
</dbReference>
<evidence type="ECO:0000259" key="4">
    <source>
        <dbReference type="PROSITE" id="PS50893"/>
    </source>
</evidence>
<dbReference type="SMART" id="SM00382">
    <property type="entry name" value="AAA"/>
    <property type="match status" value="1"/>
</dbReference>
<evidence type="ECO:0000313" key="6">
    <source>
        <dbReference type="Proteomes" id="UP001500393"/>
    </source>
</evidence>
<evidence type="ECO:0000313" key="5">
    <source>
        <dbReference type="EMBL" id="GAA1600186.1"/>
    </source>
</evidence>
<dbReference type="PROSITE" id="PS50893">
    <property type="entry name" value="ABC_TRANSPORTER_2"/>
    <property type="match status" value="1"/>
</dbReference>
<organism evidence="5 6">
    <name type="scientific">Kribbella sancticallisti</name>
    <dbReference type="NCBI Taxonomy" id="460087"/>
    <lineage>
        <taxon>Bacteria</taxon>
        <taxon>Bacillati</taxon>
        <taxon>Actinomycetota</taxon>
        <taxon>Actinomycetes</taxon>
        <taxon>Propionibacteriales</taxon>
        <taxon>Kribbellaceae</taxon>
        <taxon>Kribbella</taxon>
    </lineage>
</organism>
<dbReference type="Gene3D" id="3.40.50.300">
    <property type="entry name" value="P-loop containing nucleotide triphosphate hydrolases"/>
    <property type="match status" value="1"/>
</dbReference>
<dbReference type="PROSITE" id="PS00211">
    <property type="entry name" value="ABC_TRANSPORTER_1"/>
    <property type="match status" value="1"/>
</dbReference>
<keyword evidence="6" id="KW-1185">Reference proteome</keyword>
<dbReference type="InterPro" id="IPR003439">
    <property type="entry name" value="ABC_transporter-like_ATP-bd"/>
</dbReference>
<dbReference type="EMBL" id="BAAAOS010000048">
    <property type="protein sequence ID" value="GAA1600186.1"/>
    <property type="molecule type" value="Genomic_DNA"/>
</dbReference>
<evidence type="ECO:0000256" key="1">
    <source>
        <dbReference type="ARBA" id="ARBA00022448"/>
    </source>
</evidence>
<reference evidence="5 6" key="1">
    <citation type="journal article" date="2019" name="Int. J. Syst. Evol. Microbiol.">
        <title>The Global Catalogue of Microorganisms (GCM) 10K type strain sequencing project: providing services to taxonomists for standard genome sequencing and annotation.</title>
        <authorList>
            <consortium name="The Broad Institute Genomics Platform"/>
            <consortium name="The Broad Institute Genome Sequencing Center for Infectious Disease"/>
            <person name="Wu L."/>
            <person name="Ma J."/>
        </authorList>
    </citation>
    <scope>NUCLEOTIDE SEQUENCE [LARGE SCALE GENOMIC DNA]</scope>
    <source>
        <strain evidence="5 6">JCM 14969</strain>
    </source>
</reference>
<dbReference type="Pfam" id="PF00005">
    <property type="entry name" value="ABC_tran"/>
    <property type="match status" value="1"/>
</dbReference>
<evidence type="ECO:0000256" key="3">
    <source>
        <dbReference type="ARBA" id="ARBA00022840"/>
    </source>
</evidence>
<dbReference type="InterPro" id="IPR017871">
    <property type="entry name" value="ABC_transporter-like_CS"/>
</dbReference>
<dbReference type="PANTHER" id="PTHR42781:SF4">
    <property type="entry name" value="SPERMIDINE_PUTRESCINE IMPORT ATP-BINDING PROTEIN POTA"/>
    <property type="match status" value="1"/>
</dbReference>
<dbReference type="InterPro" id="IPR027417">
    <property type="entry name" value="P-loop_NTPase"/>
</dbReference>
<evidence type="ECO:0000256" key="2">
    <source>
        <dbReference type="ARBA" id="ARBA00022741"/>
    </source>
</evidence>
<accession>A0ABN2E915</accession>
<dbReference type="Proteomes" id="UP001500393">
    <property type="component" value="Unassembled WGS sequence"/>
</dbReference>
<dbReference type="PANTHER" id="PTHR42781">
    <property type="entry name" value="SPERMIDINE/PUTRESCINE IMPORT ATP-BINDING PROTEIN POTA"/>
    <property type="match status" value="1"/>
</dbReference>
<keyword evidence="3 5" id="KW-0067">ATP-binding</keyword>
<dbReference type="SUPFAM" id="SSF52540">
    <property type="entry name" value="P-loop containing nucleoside triphosphate hydrolases"/>
    <property type="match status" value="1"/>
</dbReference>
<keyword evidence="1" id="KW-0813">Transport</keyword>
<dbReference type="InterPro" id="IPR050093">
    <property type="entry name" value="ABC_SmlMolc_Importer"/>
</dbReference>
<protein>
    <submittedName>
        <fullName evidence="5">ABC transporter ATP-binding protein</fullName>
    </submittedName>
</protein>
<gene>
    <name evidence="5" type="ORF">GCM10009789_62970</name>
</gene>
<proteinExistence type="predicted"/>
<comment type="caution">
    <text evidence="5">The sequence shown here is derived from an EMBL/GenBank/DDBJ whole genome shotgun (WGS) entry which is preliminary data.</text>
</comment>
<name>A0ABN2E915_9ACTN</name>
<dbReference type="GO" id="GO:0005524">
    <property type="term" value="F:ATP binding"/>
    <property type="evidence" value="ECO:0007669"/>
    <property type="project" value="UniProtKB-KW"/>
</dbReference>
<keyword evidence="2" id="KW-0547">Nucleotide-binding</keyword>
<feature type="domain" description="ABC transporter" evidence="4">
    <location>
        <begin position="5"/>
        <end position="235"/>
    </location>
</feature>